<proteinExistence type="predicted"/>
<dbReference type="Proteomes" id="UP001548189">
    <property type="component" value="Unassembled WGS sequence"/>
</dbReference>
<dbReference type="SMART" id="SM00901">
    <property type="entry name" value="FRG"/>
    <property type="match status" value="1"/>
</dbReference>
<evidence type="ECO:0000313" key="2">
    <source>
        <dbReference type="EMBL" id="MET1257415.1"/>
    </source>
</evidence>
<protein>
    <submittedName>
        <fullName evidence="2">FRG domain-containing protein</fullName>
    </submittedName>
</protein>
<sequence length="246" mass="28262">MKISKLSEYMGYVEELPSEFSLSRGQSKDYSLLPSALRLDESKNRKYSKRVIRNFLDQFKINSYQYMHTPWDIKNEIEWMLYAQHYGIPTKLMDFTTSHVISLLFAVEKSFQDESDDDAVVYFLNPSALNNKSIQQSQIINISGDAVVNSEGYDGPFVVQSRKINSRVNAQKGLFVIFQDDDKPLESSLDDSILRKLIIKGESKKKLLASLYSMGISFTHIYPELTSVAKDILMQQDIADLVREDK</sequence>
<reference evidence="2 3" key="1">
    <citation type="submission" date="2024-06" db="EMBL/GenBank/DDBJ databases">
        <authorList>
            <person name="Li F."/>
        </authorList>
    </citation>
    <scope>NUCLEOTIDE SEQUENCE [LARGE SCALE GENOMIC DNA]</scope>
    <source>
        <strain evidence="2 3">GXAS 311</strain>
    </source>
</reference>
<dbReference type="RefSeq" id="WP_353897999.1">
    <property type="nucleotide sequence ID" value="NZ_JBEVCJ010000062.1"/>
</dbReference>
<dbReference type="InterPro" id="IPR014966">
    <property type="entry name" value="FRG-dom"/>
</dbReference>
<dbReference type="EMBL" id="JBEVCJ010000062">
    <property type="protein sequence ID" value="MET1257415.1"/>
    <property type="molecule type" value="Genomic_DNA"/>
</dbReference>
<name>A0ABV2BZQ6_9GAMM</name>
<evidence type="ECO:0000259" key="1">
    <source>
        <dbReference type="SMART" id="SM00901"/>
    </source>
</evidence>
<comment type="caution">
    <text evidence="2">The sequence shown here is derived from an EMBL/GenBank/DDBJ whole genome shotgun (WGS) entry which is preliminary data.</text>
</comment>
<gene>
    <name evidence="2" type="ORF">ABVT43_19950</name>
</gene>
<accession>A0ABV2BZQ6</accession>
<dbReference type="Pfam" id="PF08867">
    <property type="entry name" value="FRG"/>
    <property type="match status" value="1"/>
</dbReference>
<organism evidence="2 3">
    <name type="scientific">Aliikangiella maris</name>
    <dbReference type="NCBI Taxonomy" id="3162458"/>
    <lineage>
        <taxon>Bacteria</taxon>
        <taxon>Pseudomonadati</taxon>
        <taxon>Pseudomonadota</taxon>
        <taxon>Gammaproteobacteria</taxon>
        <taxon>Oceanospirillales</taxon>
        <taxon>Pleioneaceae</taxon>
        <taxon>Aliikangiella</taxon>
    </lineage>
</organism>
<keyword evidence="3" id="KW-1185">Reference proteome</keyword>
<feature type="domain" description="FRG" evidence="1">
    <location>
        <begin position="17"/>
        <end position="122"/>
    </location>
</feature>
<evidence type="ECO:0000313" key="3">
    <source>
        <dbReference type="Proteomes" id="UP001548189"/>
    </source>
</evidence>